<organism evidence="1 2">
    <name type="scientific">Neptunitalea chrysea</name>
    <dbReference type="NCBI Taxonomy" id="1647581"/>
    <lineage>
        <taxon>Bacteria</taxon>
        <taxon>Pseudomonadati</taxon>
        <taxon>Bacteroidota</taxon>
        <taxon>Flavobacteriia</taxon>
        <taxon>Flavobacteriales</taxon>
        <taxon>Flavobacteriaceae</taxon>
        <taxon>Neptunitalea</taxon>
    </lineage>
</organism>
<proteinExistence type="predicted"/>
<gene>
    <name evidence="1" type="ORF">NBRC110019_18160</name>
</gene>
<dbReference type="AlphaFoldDB" id="A0A9W6EVD3"/>
<accession>A0A9W6EVD3</accession>
<evidence type="ECO:0000313" key="2">
    <source>
        <dbReference type="Proteomes" id="UP001143545"/>
    </source>
</evidence>
<protein>
    <submittedName>
        <fullName evidence="1">Uncharacterized protein</fullName>
    </submittedName>
</protein>
<dbReference type="Proteomes" id="UP001143545">
    <property type="component" value="Unassembled WGS sequence"/>
</dbReference>
<keyword evidence="2" id="KW-1185">Reference proteome</keyword>
<reference evidence="1" key="1">
    <citation type="submission" date="2022-07" db="EMBL/GenBank/DDBJ databases">
        <title>Taxonomy of Novel Oxalotrophic and Methylotrophic Bacteria.</title>
        <authorList>
            <person name="Sahin N."/>
            <person name="Tani A."/>
        </authorList>
    </citation>
    <scope>NUCLEOTIDE SEQUENCE</scope>
    <source>
        <strain evidence="1">AM327</strain>
    </source>
</reference>
<evidence type="ECO:0000313" key="1">
    <source>
        <dbReference type="EMBL" id="GLB52776.1"/>
    </source>
</evidence>
<dbReference type="RefSeq" id="WP_281754280.1">
    <property type="nucleotide sequence ID" value="NZ_BRVP01000011.1"/>
</dbReference>
<name>A0A9W6EVD3_9FLAO</name>
<sequence>MNLKGSAFTKNRSEKLALTRKRVKMIFVAVINSYEDIIKEGVVFDYSKRGKVKQEDFLRNRFVDDYLEAELSLKETNTEYFTTNKEVAEEYISHVDGELHNDPIDIHIVDKALKKAWGSKTKPYLAIECKRLGSISDYVGDTQKFTERDYTRLRLPFEGQLGFIENKSYNHQIVSEKINEKLVESSTITTNKQLEHLFLKEGCKYSYVSEHERMDKTFMCVYHLFLDYTNIVISN</sequence>
<dbReference type="EMBL" id="BRVP01000011">
    <property type="protein sequence ID" value="GLB52776.1"/>
    <property type="molecule type" value="Genomic_DNA"/>
</dbReference>
<comment type="caution">
    <text evidence="1">The sequence shown here is derived from an EMBL/GenBank/DDBJ whole genome shotgun (WGS) entry which is preliminary data.</text>
</comment>